<dbReference type="GO" id="GO:1990281">
    <property type="term" value="C:efflux pump complex"/>
    <property type="evidence" value="ECO:0007669"/>
    <property type="project" value="TreeGrafter"/>
</dbReference>
<dbReference type="AlphaFoldDB" id="A0A5C6ACR7"/>
<dbReference type="Gene3D" id="2.40.50.100">
    <property type="match status" value="1"/>
</dbReference>
<evidence type="ECO:0000313" key="1">
    <source>
        <dbReference type="EMBL" id="TWT97118.1"/>
    </source>
</evidence>
<dbReference type="Proteomes" id="UP000316213">
    <property type="component" value="Unassembled WGS sequence"/>
</dbReference>
<name>A0A5C6ACR7_9BACT</name>
<gene>
    <name evidence="1" type="ORF">Pla100_22670</name>
</gene>
<dbReference type="PANTHER" id="PTHR30469">
    <property type="entry name" value="MULTIDRUG RESISTANCE PROTEIN MDTA"/>
    <property type="match status" value="1"/>
</dbReference>
<evidence type="ECO:0000313" key="2">
    <source>
        <dbReference type="Proteomes" id="UP000316213"/>
    </source>
</evidence>
<comment type="caution">
    <text evidence="1">The sequence shown here is derived from an EMBL/GenBank/DDBJ whole genome shotgun (WGS) entry which is preliminary data.</text>
</comment>
<dbReference type="SUPFAM" id="SSF111369">
    <property type="entry name" value="HlyD-like secretion proteins"/>
    <property type="match status" value="1"/>
</dbReference>
<organism evidence="1 2">
    <name type="scientific">Neorhodopirellula pilleata</name>
    <dbReference type="NCBI Taxonomy" id="2714738"/>
    <lineage>
        <taxon>Bacteria</taxon>
        <taxon>Pseudomonadati</taxon>
        <taxon>Planctomycetota</taxon>
        <taxon>Planctomycetia</taxon>
        <taxon>Pirellulales</taxon>
        <taxon>Pirellulaceae</taxon>
        <taxon>Neorhodopirellula</taxon>
    </lineage>
</organism>
<keyword evidence="2" id="KW-1185">Reference proteome</keyword>
<reference evidence="1 2" key="1">
    <citation type="submission" date="2019-02" db="EMBL/GenBank/DDBJ databases">
        <title>Deep-cultivation of Planctomycetes and their phenomic and genomic characterization uncovers novel biology.</title>
        <authorList>
            <person name="Wiegand S."/>
            <person name="Jogler M."/>
            <person name="Boedeker C."/>
            <person name="Pinto D."/>
            <person name="Vollmers J."/>
            <person name="Rivas-Marin E."/>
            <person name="Kohn T."/>
            <person name="Peeters S.H."/>
            <person name="Heuer A."/>
            <person name="Rast P."/>
            <person name="Oberbeckmann S."/>
            <person name="Bunk B."/>
            <person name="Jeske O."/>
            <person name="Meyerdierks A."/>
            <person name="Storesund J.E."/>
            <person name="Kallscheuer N."/>
            <person name="Luecker S."/>
            <person name="Lage O.M."/>
            <person name="Pohl T."/>
            <person name="Merkel B.J."/>
            <person name="Hornburger P."/>
            <person name="Mueller R.-W."/>
            <person name="Bruemmer F."/>
            <person name="Labrenz M."/>
            <person name="Spormann A.M."/>
            <person name="Op Den Camp H."/>
            <person name="Overmann J."/>
            <person name="Amann R."/>
            <person name="Jetten M.S.M."/>
            <person name="Mascher T."/>
            <person name="Medema M.H."/>
            <person name="Devos D.P."/>
            <person name="Kaster A.-K."/>
            <person name="Ovreas L."/>
            <person name="Rohde M."/>
            <person name="Galperin M.Y."/>
            <person name="Jogler C."/>
        </authorList>
    </citation>
    <scope>NUCLEOTIDE SEQUENCE [LARGE SCALE GENOMIC DNA]</scope>
    <source>
        <strain evidence="1 2">Pla100</strain>
    </source>
</reference>
<accession>A0A5C6ACR7</accession>
<dbReference type="PANTHER" id="PTHR30469:SF38">
    <property type="entry name" value="HLYD FAMILY SECRETION PROTEIN"/>
    <property type="match status" value="1"/>
</dbReference>
<dbReference type="GO" id="GO:0015562">
    <property type="term" value="F:efflux transmembrane transporter activity"/>
    <property type="evidence" value="ECO:0007669"/>
    <property type="project" value="TreeGrafter"/>
</dbReference>
<protein>
    <submittedName>
        <fullName evidence="1">Putative efflux pump membrane fusion protein</fullName>
    </submittedName>
</protein>
<dbReference type="EMBL" id="SJPM01000004">
    <property type="protein sequence ID" value="TWT97118.1"/>
    <property type="molecule type" value="Genomic_DNA"/>
</dbReference>
<dbReference type="Gene3D" id="1.10.287.470">
    <property type="entry name" value="Helix hairpin bin"/>
    <property type="match status" value="1"/>
</dbReference>
<proteinExistence type="predicted"/>
<sequence>MDNLQRATIKMMQPVILHLGMNRGKFQGLTTLLVLTFATILGCESRLKSPELPPLGVRVQVARIASCPVTKSLTGEFRASVESDMSFRTGGRIEYHIAEVGQHVVVGDLLARIDSIQQTADVDAAKASVRSAQAEFEERNANFKRI</sequence>